<dbReference type="SUPFAM" id="SSF46785">
    <property type="entry name" value="Winged helix' DNA-binding domain"/>
    <property type="match status" value="1"/>
</dbReference>
<proteinExistence type="predicted"/>
<dbReference type="EMBL" id="DTLS01000034">
    <property type="protein sequence ID" value="HGZ59806.1"/>
    <property type="molecule type" value="Genomic_DNA"/>
</dbReference>
<protein>
    <submittedName>
        <fullName evidence="2">TrmB family transcriptional regulator</fullName>
    </submittedName>
</protein>
<name>A0A7J3SJN0_9CREN</name>
<dbReference type="PANTHER" id="PTHR34293:SF1">
    <property type="entry name" value="HTH-TYPE TRANSCRIPTIONAL REGULATOR TRMBL2"/>
    <property type="match status" value="1"/>
</dbReference>
<gene>
    <name evidence="2" type="ORF">ENW83_01180</name>
</gene>
<dbReference type="InterPro" id="IPR051797">
    <property type="entry name" value="TrmB-like"/>
</dbReference>
<dbReference type="PANTHER" id="PTHR34293">
    <property type="entry name" value="HTH-TYPE TRANSCRIPTIONAL REGULATOR TRMBL2"/>
    <property type="match status" value="1"/>
</dbReference>
<dbReference type="AlphaFoldDB" id="A0A7J3SJN0"/>
<dbReference type="Gene3D" id="1.10.10.10">
    <property type="entry name" value="Winged helix-like DNA-binding domain superfamily/Winged helix DNA-binding domain"/>
    <property type="match status" value="1"/>
</dbReference>
<reference evidence="2" key="1">
    <citation type="journal article" date="2020" name="mSystems">
        <title>Genome- and Community-Level Interaction Insights into Carbon Utilization and Element Cycling Functions of Hydrothermarchaeota in Hydrothermal Sediment.</title>
        <authorList>
            <person name="Zhou Z."/>
            <person name="Liu Y."/>
            <person name="Xu W."/>
            <person name="Pan J."/>
            <person name="Luo Z.H."/>
            <person name="Li M."/>
        </authorList>
    </citation>
    <scope>NUCLEOTIDE SEQUENCE [LARGE SCALE GENOMIC DNA]</scope>
    <source>
        <strain evidence="2">SpSt-885</strain>
    </source>
</reference>
<sequence>MKEEAVKPLDLISAEVGSLTKILRLMGLSKREIEVYLLLQANGPSTAREVAQGLDIPYSKAYESLSRLMKLGWVLRAEGRPHKFFPVNIREIWQEAKKEIEAKMSDVEERVIPVIEKLATTPSPLFKILLLGEEDVFRFFNKMIDARGKNLSLAIAHRELLTMQSIQRISGVWGASARLLVTKEVLDTSELKRFSREVKVRVIKEMFGSGVIGDGIMLVIRNGGRLNALWSDHAYFVDLGKVYFEYLWEQSKEIEQ</sequence>
<dbReference type="InterPro" id="IPR036390">
    <property type="entry name" value="WH_DNA-bd_sf"/>
</dbReference>
<evidence type="ECO:0000259" key="1">
    <source>
        <dbReference type="Pfam" id="PF01978"/>
    </source>
</evidence>
<organism evidence="2">
    <name type="scientific">Fervidicoccus fontis</name>
    <dbReference type="NCBI Taxonomy" id="683846"/>
    <lineage>
        <taxon>Archaea</taxon>
        <taxon>Thermoproteota</taxon>
        <taxon>Thermoprotei</taxon>
        <taxon>Fervidicoccales</taxon>
        <taxon>Fervidicoccaceae</taxon>
        <taxon>Fervidicoccus</taxon>
    </lineage>
</organism>
<dbReference type="Pfam" id="PF01978">
    <property type="entry name" value="TrmB"/>
    <property type="match status" value="1"/>
</dbReference>
<dbReference type="InterPro" id="IPR002831">
    <property type="entry name" value="Tscrpt_reg_TrmB_N"/>
</dbReference>
<comment type="caution">
    <text evidence="2">The sequence shown here is derived from an EMBL/GenBank/DDBJ whole genome shotgun (WGS) entry which is preliminary data.</text>
</comment>
<dbReference type="InterPro" id="IPR036388">
    <property type="entry name" value="WH-like_DNA-bd_sf"/>
</dbReference>
<feature type="domain" description="Transcription regulator TrmB N-terminal" evidence="1">
    <location>
        <begin position="24"/>
        <end position="89"/>
    </location>
</feature>
<evidence type="ECO:0000313" key="2">
    <source>
        <dbReference type="EMBL" id="HGZ59806.1"/>
    </source>
</evidence>
<accession>A0A7J3SJN0</accession>